<proteinExistence type="predicted"/>
<protein>
    <recommendedName>
        <fullName evidence="1">PA14 domain-containing protein</fullName>
    </recommendedName>
</protein>
<dbReference type="InterPro" id="IPR011658">
    <property type="entry name" value="PA14_dom"/>
</dbReference>
<sequence length="113" mass="12189">MVWHGKLDVPADGEYLFGLDSGGGSRLLIDNLQIAEIAEIVKPGPMGRRRRAKKAKVVLSKGLHPIRIEYFDSGGNKGISLNWSGSGVPGKQWLSDKPNVKATATVPVIDLLN</sequence>
<comment type="caution">
    <text evidence="2">The sequence shown here is derived from an EMBL/GenBank/DDBJ whole genome shotgun (WGS) entry which is preliminary data.</text>
</comment>
<dbReference type="Gene3D" id="3.90.182.10">
    <property type="entry name" value="Toxin - Anthrax Protective Antigen,domain 1"/>
    <property type="match status" value="1"/>
</dbReference>
<evidence type="ECO:0000313" key="2">
    <source>
        <dbReference type="EMBL" id="PQJ28231.1"/>
    </source>
</evidence>
<feature type="non-terminal residue" evidence="2">
    <location>
        <position position="113"/>
    </location>
</feature>
<accession>A0A2S7U195</accession>
<evidence type="ECO:0000313" key="3">
    <source>
        <dbReference type="Proteomes" id="UP000239907"/>
    </source>
</evidence>
<dbReference type="Pfam" id="PF07691">
    <property type="entry name" value="PA14"/>
    <property type="match status" value="1"/>
</dbReference>
<dbReference type="Proteomes" id="UP000239907">
    <property type="component" value="Unassembled WGS sequence"/>
</dbReference>
<gene>
    <name evidence="2" type="ORF">BSZ32_06745</name>
</gene>
<dbReference type="SUPFAM" id="SSF56988">
    <property type="entry name" value="Anthrax protective antigen"/>
    <property type="match status" value="1"/>
</dbReference>
<name>A0A2S7U195_9BACT</name>
<dbReference type="InterPro" id="IPR037524">
    <property type="entry name" value="PA14/GLEYA"/>
</dbReference>
<dbReference type="OrthoDB" id="180914at2"/>
<dbReference type="RefSeq" id="WP_129589834.1">
    <property type="nucleotide sequence ID" value="NZ_MQWA01000001.1"/>
</dbReference>
<dbReference type="AlphaFoldDB" id="A0A2S7U195"/>
<evidence type="ECO:0000259" key="1">
    <source>
        <dbReference type="PROSITE" id="PS51820"/>
    </source>
</evidence>
<keyword evidence="3" id="KW-1185">Reference proteome</keyword>
<dbReference type="PROSITE" id="PS51820">
    <property type="entry name" value="PA14"/>
    <property type="match status" value="1"/>
</dbReference>
<dbReference type="EMBL" id="MQWA01000001">
    <property type="protein sequence ID" value="PQJ28231.1"/>
    <property type="molecule type" value="Genomic_DNA"/>
</dbReference>
<reference evidence="2 3" key="1">
    <citation type="submission" date="2016-12" db="EMBL/GenBank/DDBJ databases">
        <title>Study of bacterial adaptation to deep sea.</title>
        <authorList>
            <person name="Song J."/>
            <person name="Yoshizawa S."/>
            <person name="Kogure K."/>
        </authorList>
    </citation>
    <scope>NUCLEOTIDE SEQUENCE [LARGE SCALE GENOMIC DNA]</scope>
    <source>
        <strain evidence="2 3">SAORIC-165</strain>
    </source>
</reference>
<organism evidence="2 3">
    <name type="scientific">Rubritalea profundi</name>
    <dbReference type="NCBI Taxonomy" id="1658618"/>
    <lineage>
        <taxon>Bacteria</taxon>
        <taxon>Pseudomonadati</taxon>
        <taxon>Verrucomicrobiota</taxon>
        <taxon>Verrucomicrobiia</taxon>
        <taxon>Verrucomicrobiales</taxon>
        <taxon>Rubritaleaceae</taxon>
        <taxon>Rubritalea</taxon>
    </lineage>
</organism>
<feature type="domain" description="PA14" evidence="1">
    <location>
        <begin position="1"/>
        <end position="97"/>
    </location>
</feature>